<sequence length="142" mass="15677">MLSLVQCFSKLGSCTVQDLTPNRTLVYTVILGLILTAFFDLSRIAALGIVFYLIMDIAIHWGVLRHLRIDINANSWVPAIAIFLDLLALGGFVWVKLNTDPFVIGVAVATMIAIAVSEQIFLKKSPKSAQANQEESHAHHHH</sequence>
<proteinExistence type="predicted"/>
<name>A0A095SQ81_9GAMM</name>
<evidence type="ECO:0000313" key="3">
    <source>
        <dbReference type="Proteomes" id="UP000029444"/>
    </source>
</evidence>
<evidence type="ECO:0000256" key="1">
    <source>
        <dbReference type="SAM" id="Phobius"/>
    </source>
</evidence>
<reference evidence="2 3" key="1">
    <citation type="submission" date="2012-09" db="EMBL/GenBank/DDBJ databases">
        <title>Genome Sequence of alkane-degrading Bacterium Alcanivorax sp. 19-m-6.</title>
        <authorList>
            <person name="Lai Q."/>
            <person name="Shao Z."/>
        </authorList>
    </citation>
    <scope>NUCLEOTIDE SEQUENCE [LARGE SCALE GENOMIC DNA]</scope>
    <source>
        <strain evidence="2 3">19-m-6</strain>
    </source>
</reference>
<dbReference type="Proteomes" id="UP000029444">
    <property type="component" value="Unassembled WGS sequence"/>
</dbReference>
<feature type="transmembrane region" description="Helical" evidence="1">
    <location>
        <begin position="101"/>
        <end position="122"/>
    </location>
</feature>
<dbReference type="PATRIC" id="fig|1177154.3.peg.389"/>
<keyword evidence="3" id="KW-1185">Reference proteome</keyword>
<organism evidence="2 3">
    <name type="scientific">Alcanivorax nanhaiticus</name>
    <dbReference type="NCBI Taxonomy" id="1177154"/>
    <lineage>
        <taxon>Bacteria</taxon>
        <taxon>Pseudomonadati</taxon>
        <taxon>Pseudomonadota</taxon>
        <taxon>Gammaproteobacteria</taxon>
        <taxon>Oceanospirillales</taxon>
        <taxon>Alcanivoracaceae</taxon>
        <taxon>Alcanivorax</taxon>
    </lineage>
</organism>
<keyword evidence="1" id="KW-0472">Membrane</keyword>
<keyword evidence="1" id="KW-1133">Transmembrane helix</keyword>
<gene>
    <name evidence="2" type="ORF">Y5S_00384</name>
</gene>
<dbReference type="AlphaFoldDB" id="A0A095SQ81"/>
<feature type="transmembrane region" description="Helical" evidence="1">
    <location>
        <begin position="25"/>
        <end position="55"/>
    </location>
</feature>
<protein>
    <submittedName>
        <fullName evidence="2">Amino acid permease</fullName>
    </submittedName>
</protein>
<dbReference type="Gene3D" id="1.20.1740.10">
    <property type="entry name" value="Amino acid/polyamine transporter I"/>
    <property type="match status" value="1"/>
</dbReference>
<feature type="transmembrane region" description="Helical" evidence="1">
    <location>
        <begin position="76"/>
        <end position="95"/>
    </location>
</feature>
<evidence type="ECO:0000313" key="2">
    <source>
        <dbReference type="EMBL" id="KGD66717.1"/>
    </source>
</evidence>
<dbReference type="EMBL" id="ARXV01000001">
    <property type="protein sequence ID" value="KGD66717.1"/>
    <property type="molecule type" value="Genomic_DNA"/>
</dbReference>
<dbReference type="eggNOG" id="COG0531">
    <property type="taxonomic scope" value="Bacteria"/>
</dbReference>
<comment type="caution">
    <text evidence="2">The sequence shown here is derived from an EMBL/GenBank/DDBJ whole genome shotgun (WGS) entry which is preliminary data.</text>
</comment>
<accession>A0A095SQ81</accession>
<dbReference type="STRING" id="1177154.Y5S_00384"/>
<keyword evidence="1" id="KW-0812">Transmembrane</keyword>